<reference evidence="1" key="1">
    <citation type="submission" date="2022-07" db="EMBL/GenBank/DDBJ databases">
        <title>Phylogenomic reconstructions and comparative analyses of Kickxellomycotina fungi.</title>
        <authorList>
            <person name="Reynolds N.K."/>
            <person name="Stajich J.E."/>
            <person name="Barry K."/>
            <person name="Grigoriev I.V."/>
            <person name="Crous P."/>
            <person name="Smith M.E."/>
        </authorList>
    </citation>
    <scope>NUCLEOTIDE SEQUENCE</scope>
    <source>
        <strain evidence="1">CBS 102833</strain>
    </source>
</reference>
<dbReference type="Proteomes" id="UP001140096">
    <property type="component" value="Unassembled WGS sequence"/>
</dbReference>
<proteinExistence type="predicted"/>
<feature type="non-terminal residue" evidence="1">
    <location>
        <position position="1"/>
    </location>
</feature>
<evidence type="ECO:0000313" key="2">
    <source>
        <dbReference type="Proteomes" id="UP001140096"/>
    </source>
</evidence>
<gene>
    <name evidence="1" type="primary">UFD2_3</name>
    <name evidence="1" type="ORF">H4S07_007143</name>
</gene>
<keyword evidence="1" id="KW-0808">Transferase</keyword>
<accession>A0ACC1KPX6</accession>
<keyword evidence="1" id="KW-0012">Acyltransferase</keyword>
<name>A0ACC1KPX6_9FUNG</name>
<feature type="non-terminal residue" evidence="1">
    <location>
        <position position="318"/>
    </location>
</feature>
<protein>
    <submittedName>
        <fullName evidence="1">Ubiquitin conjugation factor E4</fullName>
        <ecNumber evidence="1">2.3.2.27</ecNumber>
    </submittedName>
</protein>
<sequence length="318" mass="35732">RSGMQADATKVVDDGFADNLAAVWLRLSEPFTNDAQLRRIARVDADWVTTRAMHSAEAGGLNDAQDQIATFWRELTRINADQQRVDAYLEQHRESSAPAGFIADCFYATAAALHLGPMATIAQYTDKLSELARFKREITRIQAAPELLPPAQRATLPIAVQRWNAQLVDMKREKIALEAQVLDPRRLSNILVFYRFAMCFLLRMVDAHAAFPHAPFAMPAEGDAEIPDAWAMLPQFIVEDIVEFIVFLTTHAPDTLIDPTAQVGGGSEQLRTFDDVLPLFAVVFLARPGFIRSPHLKSRLVDVLHMLTYRDPREDDDY</sequence>
<organism evidence="1 2">
    <name type="scientific">Coemansia furcata</name>
    <dbReference type="NCBI Taxonomy" id="417177"/>
    <lineage>
        <taxon>Eukaryota</taxon>
        <taxon>Fungi</taxon>
        <taxon>Fungi incertae sedis</taxon>
        <taxon>Zoopagomycota</taxon>
        <taxon>Kickxellomycotina</taxon>
        <taxon>Kickxellomycetes</taxon>
        <taxon>Kickxellales</taxon>
        <taxon>Kickxellaceae</taxon>
        <taxon>Coemansia</taxon>
    </lineage>
</organism>
<dbReference type="EMBL" id="JANBUP010004822">
    <property type="protein sequence ID" value="KAJ2793149.1"/>
    <property type="molecule type" value="Genomic_DNA"/>
</dbReference>
<comment type="caution">
    <text evidence="1">The sequence shown here is derived from an EMBL/GenBank/DDBJ whole genome shotgun (WGS) entry which is preliminary data.</text>
</comment>
<keyword evidence="2" id="KW-1185">Reference proteome</keyword>
<dbReference type="EC" id="2.3.2.27" evidence="1"/>
<evidence type="ECO:0000313" key="1">
    <source>
        <dbReference type="EMBL" id="KAJ2793149.1"/>
    </source>
</evidence>